<accession>A0A1D6KMS4</accession>
<gene>
    <name evidence="1" type="ORF">ZEAMMB73_Zm00001d031967</name>
</gene>
<protein>
    <submittedName>
        <fullName evidence="1">Cytochrome c1 1 heme protein mitochondrial</fullName>
    </submittedName>
</protein>
<name>A0A1D6KMS4_MAIZE</name>
<reference evidence="1" key="1">
    <citation type="submission" date="2015-12" db="EMBL/GenBank/DDBJ databases">
        <title>Update maize B73 reference genome by single molecule sequencing technologies.</title>
        <authorList>
            <consortium name="Maize Genome Sequencing Project"/>
            <person name="Ware D."/>
        </authorList>
    </citation>
    <scope>NUCLEOTIDE SEQUENCE [LARGE SCALE GENOMIC DNA]</scope>
    <source>
        <tissue evidence="1">Seedling</tissue>
    </source>
</reference>
<organism evidence="1">
    <name type="scientific">Zea mays</name>
    <name type="common">Maize</name>
    <dbReference type="NCBI Taxonomy" id="4577"/>
    <lineage>
        <taxon>Eukaryota</taxon>
        <taxon>Viridiplantae</taxon>
        <taxon>Streptophyta</taxon>
        <taxon>Embryophyta</taxon>
        <taxon>Tracheophyta</taxon>
        <taxon>Spermatophyta</taxon>
        <taxon>Magnoliopsida</taxon>
        <taxon>Liliopsida</taxon>
        <taxon>Poales</taxon>
        <taxon>Poaceae</taxon>
        <taxon>PACMAD clade</taxon>
        <taxon>Panicoideae</taxon>
        <taxon>Andropogonodae</taxon>
        <taxon>Andropogoneae</taxon>
        <taxon>Tripsacinae</taxon>
        <taxon>Zea</taxon>
    </lineage>
</organism>
<sequence length="147" mass="16592">MTRRNLATASSTSRNSPTWSHVPLCTTSSGAVVTWTRCRAAAPRCPWSSRGPHGRRQRRRLSGCSGHRIRRRCHHIVQLIVYLKPTCHRSSAFGGATARGTTLLMNQRYTSFYNSAKSHQYSVCRAVCRARSTTTISRTVASSWRRR</sequence>
<evidence type="ECO:0000313" key="1">
    <source>
        <dbReference type="EMBL" id="ONM04131.1"/>
    </source>
</evidence>
<dbReference type="EMBL" id="CM007647">
    <property type="protein sequence ID" value="ONM04131.1"/>
    <property type="molecule type" value="Genomic_DNA"/>
</dbReference>
<proteinExistence type="predicted"/>
<dbReference type="AlphaFoldDB" id="A0A1D6KMS4"/>